<protein>
    <submittedName>
        <fullName evidence="1">Hypothetical uvsX</fullName>
    </submittedName>
</protein>
<dbReference type="Gene3D" id="3.40.50.300">
    <property type="entry name" value="P-loop containing nucleotide triphosphate hydrolases"/>
    <property type="match status" value="1"/>
</dbReference>
<organismHost>
    <name type="scientific">Pseudomonas chlororaphis</name>
    <dbReference type="NCBI Taxonomy" id="587753"/>
</organismHost>
<sequence length="487" mass="54888">MFANHFEKPAFRPAINIGCLMDIPTGKYEQGKHGEMILNGGLGSLTGVSSRPNNFKSAICMYMLAMVRRAFPGSYALTYDTEGTLTPHSRLSTIGEYYDELRDIDWVNDEQFTFTDLSRYTGDDFFKQFRDALSVKEKESKTYLRTSPFLDINGNSKKFLYPTVGFIDSFSKFQVSAVATMYEKNAIGSSGLNMDAMANGKAKAQLFGQLPQLCAKSNTYMLLTAHVADVIEMDPYAADKRKLSGQKKGTTIAGVSNGFYSLPNNVWEILSNKPLLNKDKMPQYPLDNSTAIQGDSDLRCLEVKNLRGKNGISDLPFNILVAQSEGIKPSLSEFDYCKEADWGIGGNLMNYYLELCPDVKLSRTTVRKKLEESRSLQRAAEIQSEMLQLIVFQRWVLEGANGPTDNPEEVCTPKALYEDLKAMGYDWDVILNKTRGYWMCEEDEHLNEKKFLSTYDLLRMRKGLYKPYWMSDAEQAAITPRALAKAA</sequence>
<dbReference type="RefSeq" id="YP_001956960.1">
    <property type="nucleotide sequence ID" value="NC_010821.1"/>
</dbReference>
<proteinExistence type="predicted"/>
<dbReference type="EMBL" id="EU197055">
    <property type="protein sequence ID" value="ABY63066.1"/>
    <property type="molecule type" value="Genomic_DNA"/>
</dbReference>
<evidence type="ECO:0000313" key="1">
    <source>
        <dbReference type="EMBL" id="ABY63066.1"/>
    </source>
</evidence>
<name>B3FJ99_BP201</name>
<dbReference type="InterPro" id="IPR027417">
    <property type="entry name" value="P-loop_NTPase"/>
</dbReference>
<evidence type="ECO:0000313" key="2">
    <source>
        <dbReference type="Proteomes" id="UP000002421"/>
    </source>
</evidence>
<gene>
    <name evidence="1" type="ORF">201phi2-1p237</name>
</gene>
<reference evidence="1 2" key="1">
    <citation type="journal article" date="2008" name="Virology">
        <title>Characterization of Pseudomonas chlororaphis myovirus 201varphi2-1 via genomic sequencing, mass spectrometry, and electron microscopy.</title>
        <authorList>
            <person name="Thomas J.A."/>
            <person name="Rolando M.R."/>
            <person name="Carroll C.A."/>
            <person name="Shen P.S."/>
            <person name="Belnap D.M."/>
            <person name="Weintraub S.T."/>
            <person name="Serwer P."/>
            <person name="Hardies S.C."/>
        </authorList>
    </citation>
    <scope>NUCLEOTIDE SEQUENCE</scope>
</reference>
<dbReference type="Proteomes" id="UP000002421">
    <property type="component" value="Segment"/>
</dbReference>
<organism evidence="1 2">
    <name type="scientific">Pseudomonas phage 201phi2-1</name>
    <name type="common">Pseudomonas chlororaphis phage 201phi2-1</name>
    <dbReference type="NCBI Taxonomy" id="198110"/>
    <lineage>
        <taxon>Viruses</taxon>
        <taxon>Duplodnaviria</taxon>
        <taxon>Heunggongvirae</taxon>
        <taxon>Uroviricota</taxon>
        <taxon>Caudoviricetes</taxon>
        <taxon>Chimalliviridae</taxon>
        <taxon>Serwervirus</taxon>
        <taxon>Serwervirus 201phi21</taxon>
    </lineage>
</organism>
<dbReference type="KEGG" id="vg:6372354"/>
<dbReference type="OrthoDB" id="2370at10239"/>
<keyword evidence="2" id="KW-1185">Reference proteome</keyword>
<accession>B3FJ99</accession>